<dbReference type="GO" id="GO:0000160">
    <property type="term" value="P:phosphorelay signal transduction system"/>
    <property type="evidence" value="ECO:0007669"/>
    <property type="project" value="UniProtKB-UniRule"/>
</dbReference>
<dbReference type="InterPro" id="IPR027417">
    <property type="entry name" value="P-loop_NTPase"/>
</dbReference>
<evidence type="ECO:0000256" key="11">
    <source>
        <dbReference type="ARBA" id="ARBA00023231"/>
    </source>
</evidence>
<dbReference type="SUPFAM" id="SSF52540">
    <property type="entry name" value="P-loop containing nucleoside triphosphate hydrolases"/>
    <property type="match status" value="1"/>
</dbReference>
<keyword evidence="9 12" id="KW-0010">Activator</keyword>
<name>A0A2N3PLT2_9PROT</name>
<proteinExistence type="predicted"/>
<keyword evidence="10 12" id="KW-0804">Transcription</keyword>
<evidence type="ECO:0000256" key="7">
    <source>
        <dbReference type="ARBA" id="ARBA00023015"/>
    </source>
</evidence>
<dbReference type="Gene3D" id="3.40.50.300">
    <property type="entry name" value="P-loop containing nucleotide triphosphate hydrolases"/>
    <property type="match status" value="1"/>
</dbReference>
<dbReference type="Pfam" id="PF25601">
    <property type="entry name" value="AAA_lid_14"/>
    <property type="match status" value="1"/>
</dbReference>
<dbReference type="Gene3D" id="1.10.8.60">
    <property type="match status" value="1"/>
</dbReference>
<comment type="caution">
    <text evidence="15">The sequence shown here is derived from an EMBL/GenBank/DDBJ whole genome shotgun (WGS) entry which is preliminary data.</text>
</comment>
<dbReference type="SMART" id="SM00382">
    <property type="entry name" value="AAA"/>
    <property type="match status" value="1"/>
</dbReference>
<dbReference type="InterPro" id="IPR025944">
    <property type="entry name" value="Sigma_54_int_dom_CS"/>
</dbReference>
<dbReference type="FunFam" id="3.40.50.300:FF:000006">
    <property type="entry name" value="DNA-binding transcriptional regulator NtrC"/>
    <property type="match status" value="1"/>
</dbReference>
<dbReference type="PANTHER" id="PTHR32071">
    <property type="entry name" value="TRANSCRIPTIONAL REGULATORY PROTEIN"/>
    <property type="match status" value="1"/>
</dbReference>
<dbReference type="PROSITE" id="PS50045">
    <property type="entry name" value="SIGMA54_INTERACT_4"/>
    <property type="match status" value="1"/>
</dbReference>
<dbReference type="OrthoDB" id="9770562at2"/>
<feature type="domain" description="Sigma-54 factor interaction" evidence="14">
    <location>
        <begin position="209"/>
        <end position="437"/>
    </location>
</feature>
<evidence type="ECO:0000256" key="2">
    <source>
        <dbReference type="ARBA" id="ARBA00011135"/>
    </source>
</evidence>
<dbReference type="InterPro" id="IPR010113">
    <property type="entry name" value="Nif-specific_regulatory_prot"/>
</dbReference>
<evidence type="ECO:0000256" key="1">
    <source>
        <dbReference type="ARBA" id="ARBA00002167"/>
    </source>
</evidence>
<keyword evidence="7 12" id="KW-0805">Transcription regulation</keyword>
<dbReference type="InterPro" id="IPR003018">
    <property type="entry name" value="GAF"/>
</dbReference>
<dbReference type="Gene3D" id="3.30.450.40">
    <property type="match status" value="1"/>
</dbReference>
<organism evidence="15 16">
    <name type="scientific">Telmatospirillum siberiense</name>
    <dbReference type="NCBI Taxonomy" id="382514"/>
    <lineage>
        <taxon>Bacteria</taxon>
        <taxon>Pseudomonadati</taxon>
        <taxon>Pseudomonadota</taxon>
        <taxon>Alphaproteobacteria</taxon>
        <taxon>Rhodospirillales</taxon>
        <taxon>Rhodospirillaceae</taxon>
        <taxon>Telmatospirillum</taxon>
    </lineage>
</organism>
<dbReference type="CDD" id="cd00009">
    <property type="entry name" value="AAA"/>
    <property type="match status" value="1"/>
</dbReference>
<dbReference type="Pfam" id="PF02954">
    <property type="entry name" value="HTH_8"/>
    <property type="match status" value="1"/>
</dbReference>
<dbReference type="InterPro" id="IPR058031">
    <property type="entry name" value="AAA_lid_NorR"/>
</dbReference>
<keyword evidence="5" id="KW-0067">ATP-binding</keyword>
<dbReference type="Gene3D" id="1.10.10.60">
    <property type="entry name" value="Homeodomain-like"/>
    <property type="match status" value="1"/>
</dbReference>
<evidence type="ECO:0000313" key="15">
    <source>
        <dbReference type="EMBL" id="PKU21359.1"/>
    </source>
</evidence>
<feature type="compositionally biased region" description="Pro residues" evidence="13">
    <location>
        <begin position="487"/>
        <end position="497"/>
    </location>
</feature>
<evidence type="ECO:0000256" key="12">
    <source>
        <dbReference type="RuleBase" id="RU368029"/>
    </source>
</evidence>
<evidence type="ECO:0000256" key="6">
    <source>
        <dbReference type="ARBA" id="ARBA00023012"/>
    </source>
</evidence>
<dbReference type="PRINTS" id="PR01590">
    <property type="entry name" value="HTHFIS"/>
</dbReference>
<evidence type="ECO:0000256" key="13">
    <source>
        <dbReference type="SAM" id="MobiDB-lite"/>
    </source>
</evidence>
<dbReference type="Pfam" id="PF01590">
    <property type="entry name" value="GAF"/>
    <property type="match status" value="1"/>
</dbReference>
<accession>A0A2N3PLT2</accession>
<comment type="subunit">
    <text evidence="2 12">Interacts with sigma-54.</text>
</comment>
<dbReference type="RefSeq" id="WP_101253796.1">
    <property type="nucleotide sequence ID" value="NZ_PIUM01000066.1"/>
</dbReference>
<evidence type="ECO:0000256" key="9">
    <source>
        <dbReference type="ARBA" id="ARBA00023159"/>
    </source>
</evidence>
<feature type="region of interest" description="Disordered" evidence="13">
    <location>
        <begin position="470"/>
        <end position="510"/>
    </location>
</feature>
<reference evidence="16" key="1">
    <citation type="submission" date="2017-12" db="EMBL/GenBank/DDBJ databases">
        <title>Draft genome sequence of Telmatospirillum siberiense 26-4b1T, an acidotolerant peatland alphaproteobacterium potentially involved in sulfur cycling.</title>
        <authorList>
            <person name="Hausmann B."/>
            <person name="Pjevac P."/>
            <person name="Schreck K."/>
            <person name="Herbold C.W."/>
            <person name="Daims H."/>
            <person name="Wagner M."/>
            <person name="Pester M."/>
            <person name="Loy A."/>
        </authorList>
    </citation>
    <scope>NUCLEOTIDE SEQUENCE [LARGE SCALE GENOMIC DNA]</scope>
    <source>
        <strain evidence="16">26-4b1</strain>
    </source>
</reference>
<evidence type="ECO:0000256" key="8">
    <source>
        <dbReference type="ARBA" id="ARBA00023125"/>
    </source>
</evidence>
<dbReference type="GO" id="GO:0003700">
    <property type="term" value="F:DNA-binding transcription factor activity"/>
    <property type="evidence" value="ECO:0007669"/>
    <property type="project" value="UniProtKB-UniRule"/>
</dbReference>
<dbReference type="PROSITE" id="PS00676">
    <property type="entry name" value="SIGMA54_INTERACT_2"/>
    <property type="match status" value="1"/>
</dbReference>
<dbReference type="PROSITE" id="PS00675">
    <property type="entry name" value="SIGMA54_INTERACT_1"/>
    <property type="match status" value="1"/>
</dbReference>
<evidence type="ECO:0000256" key="3">
    <source>
        <dbReference type="ARBA" id="ARBA00015308"/>
    </source>
</evidence>
<keyword evidence="4" id="KW-0547">Nucleotide-binding</keyword>
<dbReference type="InterPro" id="IPR029016">
    <property type="entry name" value="GAF-like_dom_sf"/>
</dbReference>
<dbReference type="InterPro" id="IPR025943">
    <property type="entry name" value="Sigma_54_int_dom_ATP-bd_2"/>
</dbReference>
<evidence type="ECO:0000256" key="5">
    <source>
        <dbReference type="ARBA" id="ARBA00022840"/>
    </source>
</evidence>
<gene>
    <name evidence="15" type="primary">nifA</name>
    <name evidence="15" type="ORF">CWS72_27130</name>
</gene>
<dbReference type="SUPFAM" id="SSF55781">
    <property type="entry name" value="GAF domain-like"/>
    <property type="match status" value="1"/>
</dbReference>
<dbReference type="SMART" id="SM00065">
    <property type="entry name" value="GAF"/>
    <property type="match status" value="1"/>
</dbReference>
<dbReference type="GO" id="GO:0043565">
    <property type="term" value="F:sequence-specific DNA binding"/>
    <property type="evidence" value="ECO:0007669"/>
    <property type="project" value="InterPro"/>
</dbReference>
<evidence type="ECO:0000256" key="4">
    <source>
        <dbReference type="ARBA" id="ARBA00022741"/>
    </source>
</evidence>
<evidence type="ECO:0000259" key="14">
    <source>
        <dbReference type="PROSITE" id="PS50045"/>
    </source>
</evidence>
<dbReference type="InterPro" id="IPR003593">
    <property type="entry name" value="AAA+_ATPase"/>
</dbReference>
<dbReference type="InterPro" id="IPR002078">
    <property type="entry name" value="Sigma_54_int"/>
</dbReference>
<keyword evidence="8 12" id="KW-0238">DNA-binding</keyword>
<dbReference type="GO" id="GO:0009399">
    <property type="term" value="P:nitrogen fixation"/>
    <property type="evidence" value="ECO:0007669"/>
    <property type="project" value="UniProtKB-UniRule"/>
</dbReference>
<dbReference type="NCBIfam" id="TIGR01817">
    <property type="entry name" value="nifA"/>
    <property type="match status" value="1"/>
</dbReference>
<dbReference type="Pfam" id="PF00158">
    <property type="entry name" value="Sigma54_activat"/>
    <property type="match status" value="1"/>
</dbReference>
<keyword evidence="11 12" id="KW-0535">Nitrogen fixation</keyword>
<dbReference type="EMBL" id="PIUM01000066">
    <property type="protein sequence ID" value="PKU21359.1"/>
    <property type="molecule type" value="Genomic_DNA"/>
</dbReference>
<comment type="function">
    <text evidence="1 12">Required for activation of most nif operons, which are directly involved in nitrogen fixation.</text>
</comment>
<dbReference type="AlphaFoldDB" id="A0A2N3PLT2"/>
<dbReference type="GO" id="GO:0005524">
    <property type="term" value="F:ATP binding"/>
    <property type="evidence" value="ECO:0007669"/>
    <property type="project" value="UniProtKB-KW"/>
</dbReference>
<dbReference type="InterPro" id="IPR025662">
    <property type="entry name" value="Sigma_54_int_dom_ATP-bd_1"/>
</dbReference>
<keyword evidence="6 12" id="KW-0902">Two-component regulatory system</keyword>
<dbReference type="InterPro" id="IPR002197">
    <property type="entry name" value="HTH_Fis"/>
</dbReference>
<evidence type="ECO:0000313" key="16">
    <source>
        <dbReference type="Proteomes" id="UP000233293"/>
    </source>
</evidence>
<dbReference type="PROSITE" id="PS00688">
    <property type="entry name" value="SIGMA54_INTERACT_3"/>
    <property type="match status" value="1"/>
</dbReference>
<dbReference type="Proteomes" id="UP000233293">
    <property type="component" value="Unassembled WGS sequence"/>
</dbReference>
<dbReference type="PANTHER" id="PTHR32071:SF117">
    <property type="entry name" value="PTS-DEPENDENT DIHYDROXYACETONE KINASE OPERON REGULATORY PROTEIN-RELATED"/>
    <property type="match status" value="1"/>
</dbReference>
<evidence type="ECO:0000256" key="10">
    <source>
        <dbReference type="ARBA" id="ARBA00023163"/>
    </source>
</evidence>
<keyword evidence="16" id="KW-1185">Reference proteome</keyword>
<protein>
    <recommendedName>
        <fullName evidence="3 12">Nif-specific regulatory protein</fullName>
    </recommendedName>
</protein>
<sequence length="558" mass="61102">MLREPAHDSALPLIGIYEISKILGATLDLEQALHDVLNVLSSFLQMRHGAVVLCDEEGKAALAAVSGMSLPMARSGALKYPMDAVEKVISTSIPMVVPEASEDPLLADYVAVSEVVEEEDISFFCVPIKGSGRPFGALSVERSWNPNGRYVFEHDLRFLTMVATLIGQTVSLHRKVAADRARLMQHNARLAKQMAEIKPSQPIKGLEDIVANSEPMARVFAQVQQAAPTKATVLLRGESGTGKELVARAVHMLSPRSQKPLIKLNCATLSETMLESELFGHEKGAFTGAIGERKGRFELAHEGTLFLDEIGEISASFQAKLLRVLQEGEFERVGGSKTLKVDVRLVAATNRDLEAAVSKNEFRADLYYRLNVVPIFLPPLRERPGDIPLLAMYFLKRFNEENGRKTRFSEQALTVLQRCYFPGNVRELENCVYRTATMTQGDTIEEMNLSCRSDTCLSSVLWNKRNDNEAAAQSPANGPGHGNGIAGPPPSAAPMQPPGEAFAPAGSLGGGDMNERERLIDAMDKCGWVQAKAARLLGLTSRQIGYALRKHNIELRKL</sequence>